<dbReference type="AlphaFoldDB" id="A0A4C1WR68"/>
<proteinExistence type="predicted"/>
<evidence type="ECO:0000313" key="2">
    <source>
        <dbReference type="EMBL" id="GBP53463.1"/>
    </source>
</evidence>
<accession>A0A4C1WR68</accession>
<organism evidence="2 3">
    <name type="scientific">Eumeta variegata</name>
    <name type="common">Bagworm moth</name>
    <name type="synonym">Eumeta japonica</name>
    <dbReference type="NCBI Taxonomy" id="151549"/>
    <lineage>
        <taxon>Eukaryota</taxon>
        <taxon>Metazoa</taxon>
        <taxon>Ecdysozoa</taxon>
        <taxon>Arthropoda</taxon>
        <taxon>Hexapoda</taxon>
        <taxon>Insecta</taxon>
        <taxon>Pterygota</taxon>
        <taxon>Neoptera</taxon>
        <taxon>Endopterygota</taxon>
        <taxon>Lepidoptera</taxon>
        <taxon>Glossata</taxon>
        <taxon>Ditrysia</taxon>
        <taxon>Tineoidea</taxon>
        <taxon>Psychidae</taxon>
        <taxon>Oiketicinae</taxon>
        <taxon>Eumeta</taxon>
    </lineage>
</organism>
<sequence>MRGVVEQSGASAQASSEAELSADDEANNIIKYNFPKPPSSLPPLFVNGAPPVARRPPPAPHNERMT</sequence>
<feature type="region of interest" description="Disordered" evidence="1">
    <location>
        <begin position="1"/>
        <end position="22"/>
    </location>
</feature>
<protein>
    <submittedName>
        <fullName evidence="2">Uncharacterized protein</fullName>
    </submittedName>
</protein>
<name>A0A4C1WR68_EUMVA</name>
<dbReference type="Proteomes" id="UP000299102">
    <property type="component" value="Unassembled WGS sequence"/>
</dbReference>
<feature type="compositionally biased region" description="Low complexity" evidence="1">
    <location>
        <begin position="42"/>
        <end position="52"/>
    </location>
</feature>
<dbReference type="EMBL" id="BGZK01000625">
    <property type="protein sequence ID" value="GBP53463.1"/>
    <property type="molecule type" value="Genomic_DNA"/>
</dbReference>
<gene>
    <name evidence="2" type="ORF">EVAR_17539_1</name>
</gene>
<comment type="caution">
    <text evidence="2">The sequence shown here is derived from an EMBL/GenBank/DDBJ whole genome shotgun (WGS) entry which is preliminary data.</text>
</comment>
<evidence type="ECO:0000313" key="3">
    <source>
        <dbReference type="Proteomes" id="UP000299102"/>
    </source>
</evidence>
<keyword evidence="3" id="KW-1185">Reference proteome</keyword>
<evidence type="ECO:0000256" key="1">
    <source>
        <dbReference type="SAM" id="MobiDB-lite"/>
    </source>
</evidence>
<reference evidence="2 3" key="1">
    <citation type="journal article" date="2019" name="Commun. Biol.">
        <title>The bagworm genome reveals a unique fibroin gene that provides high tensile strength.</title>
        <authorList>
            <person name="Kono N."/>
            <person name="Nakamura H."/>
            <person name="Ohtoshi R."/>
            <person name="Tomita M."/>
            <person name="Numata K."/>
            <person name="Arakawa K."/>
        </authorList>
    </citation>
    <scope>NUCLEOTIDE SEQUENCE [LARGE SCALE GENOMIC DNA]</scope>
</reference>
<feature type="compositionally biased region" description="Low complexity" evidence="1">
    <location>
        <begin position="1"/>
        <end position="19"/>
    </location>
</feature>
<feature type="region of interest" description="Disordered" evidence="1">
    <location>
        <begin position="40"/>
        <end position="66"/>
    </location>
</feature>